<name>A0ABD2X9P6_9HYME</name>
<keyword evidence="3" id="KW-1185">Reference proteome</keyword>
<gene>
    <name evidence="2" type="ORF">TKK_004896</name>
</gene>
<dbReference type="EMBL" id="JBJJXI010000040">
    <property type="protein sequence ID" value="KAL3402067.1"/>
    <property type="molecule type" value="Genomic_DNA"/>
</dbReference>
<protein>
    <submittedName>
        <fullName evidence="2">Uncharacterized protein</fullName>
    </submittedName>
</protein>
<evidence type="ECO:0000313" key="3">
    <source>
        <dbReference type="Proteomes" id="UP001627154"/>
    </source>
</evidence>
<sequence>MLVAALRINSLALEKLCDSLIYQKSYEARSLTLDARPKSQVKRIDVAASRSMAGPVEHDCAERPRVNELIKLAIPPRIMCTCTRCTRRSARRSIRREAIKANECEESTSCDTSRARARGHEQVQKFDEPAAKLYLHRNDLRQRRVKIHALIPYRGCDSAKCHTCAQLSRGRIQIHLPCAAAAAAAVYRLQYKLAHERNLYYTQVFRYVPVAKRESERETEKEKSALRTIAAPGESISPTSTTTTTTAVAALYVHVRPDGAYILPTTYTTAFRYESSFVRAAP</sequence>
<feature type="region of interest" description="Disordered" evidence="1">
    <location>
        <begin position="216"/>
        <end position="241"/>
    </location>
</feature>
<accession>A0ABD2X9P6</accession>
<comment type="caution">
    <text evidence="2">The sequence shown here is derived from an EMBL/GenBank/DDBJ whole genome shotgun (WGS) entry which is preliminary data.</text>
</comment>
<proteinExistence type="predicted"/>
<dbReference type="AlphaFoldDB" id="A0ABD2X9P6"/>
<evidence type="ECO:0000313" key="2">
    <source>
        <dbReference type="EMBL" id="KAL3402067.1"/>
    </source>
</evidence>
<feature type="compositionally biased region" description="Basic and acidic residues" evidence="1">
    <location>
        <begin position="216"/>
        <end position="225"/>
    </location>
</feature>
<evidence type="ECO:0000256" key="1">
    <source>
        <dbReference type="SAM" id="MobiDB-lite"/>
    </source>
</evidence>
<organism evidence="2 3">
    <name type="scientific">Trichogramma kaykai</name>
    <dbReference type="NCBI Taxonomy" id="54128"/>
    <lineage>
        <taxon>Eukaryota</taxon>
        <taxon>Metazoa</taxon>
        <taxon>Ecdysozoa</taxon>
        <taxon>Arthropoda</taxon>
        <taxon>Hexapoda</taxon>
        <taxon>Insecta</taxon>
        <taxon>Pterygota</taxon>
        <taxon>Neoptera</taxon>
        <taxon>Endopterygota</taxon>
        <taxon>Hymenoptera</taxon>
        <taxon>Apocrita</taxon>
        <taxon>Proctotrupomorpha</taxon>
        <taxon>Chalcidoidea</taxon>
        <taxon>Trichogrammatidae</taxon>
        <taxon>Trichogramma</taxon>
    </lineage>
</organism>
<reference evidence="2 3" key="1">
    <citation type="journal article" date="2024" name="bioRxiv">
        <title>A reference genome for Trichogramma kaykai: A tiny desert-dwelling parasitoid wasp with competing sex-ratio distorters.</title>
        <authorList>
            <person name="Culotta J."/>
            <person name="Lindsey A.R."/>
        </authorList>
    </citation>
    <scope>NUCLEOTIDE SEQUENCE [LARGE SCALE GENOMIC DNA]</scope>
    <source>
        <strain evidence="2 3">KSX58</strain>
    </source>
</reference>
<dbReference type="Proteomes" id="UP001627154">
    <property type="component" value="Unassembled WGS sequence"/>
</dbReference>